<protein>
    <submittedName>
        <fullName evidence="2">Uncharacterized protein</fullName>
    </submittedName>
</protein>
<evidence type="ECO:0000256" key="1">
    <source>
        <dbReference type="SAM" id="MobiDB-lite"/>
    </source>
</evidence>
<gene>
    <name evidence="2" type="ORF">GCM10007939_13730</name>
</gene>
<dbReference type="EMBL" id="BSNN01000003">
    <property type="protein sequence ID" value="GLQ35090.1"/>
    <property type="molecule type" value="Genomic_DNA"/>
</dbReference>
<accession>A0ABQ5VUH0</accession>
<feature type="region of interest" description="Disordered" evidence="1">
    <location>
        <begin position="1"/>
        <end position="23"/>
    </location>
</feature>
<dbReference type="RefSeq" id="WP_284377213.1">
    <property type="nucleotide sequence ID" value="NZ_BSNN01000003.1"/>
</dbReference>
<feature type="compositionally biased region" description="Basic residues" evidence="1">
    <location>
        <begin position="1"/>
        <end position="10"/>
    </location>
</feature>
<keyword evidence="3" id="KW-1185">Reference proteome</keyword>
<comment type="caution">
    <text evidence="2">The sequence shown here is derived from an EMBL/GenBank/DDBJ whole genome shotgun (WGS) entry which is preliminary data.</text>
</comment>
<evidence type="ECO:0000313" key="2">
    <source>
        <dbReference type="EMBL" id="GLQ35090.1"/>
    </source>
</evidence>
<reference evidence="3" key="1">
    <citation type="journal article" date="2019" name="Int. J. Syst. Evol. Microbiol.">
        <title>The Global Catalogue of Microorganisms (GCM) 10K type strain sequencing project: providing services to taxonomists for standard genome sequencing and annotation.</title>
        <authorList>
            <consortium name="The Broad Institute Genomics Platform"/>
            <consortium name="The Broad Institute Genome Sequencing Center for Infectious Disease"/>
            <person name="Wu L."/>
            <person name="Ma J."/>
        </authorList>
    </citation>
    <scope>NUCLEOTIDE SEQUENCE [LARGE SCALE GENOMIC DNA]</scope>
    <source>
        <strain evidence="3">NBRC 110140</strain>
    </source>
</reference>
<sequence>MQHTPWKKSRSYGDNYGGATRHREEDNIHARYHSFDRPSAYDDLPIMRVDNPSRDWFHPLDADQVRYALKALPNHDNDVTHVWLRRGQHPDWGVATGIWGSGVSLITLYAAPRNLIRDHGAQKPQQSCQRIYQRYGAKLRRVGNRWQAVWTLPELRRFYLYEGLYDCAADHSAYVWRDGRCNTQKARDQRMEDWLYRRKVLAHSVYRDLFE</sequence>
<name>A0ABQ5VUH0_9RHOB</name>
<proteinExistence type="predicted"/>
<dbReference type="Proteomes" id="UP001156694">
    <property type="component" value="Unassembled WGS sequence"/>
</dbReference>
<organism evidence="2 3">
    <name type="scientific">Amylibacter marinus</name>
    <dbReference type="NCBI Taxonomy" id="1475483"/>
    <lineage>
        <taxon>Bacteria</taxon>
        <taxon>Pseudomonadati</taxon>
        <taxon>Pseudomonadota</taxon>
        <taxon>Alphaproteobacteria</taxon>
        <taxon>Rhodobacterales</taxon>
        <taxon>Paracoccaceae</taxon>
        <taxon>Amylibacter</taxon>
    </lineage>
</organism>
<evidence type="ECO:0000313" key="3">
    <source>
        <dbReference type="Proteomes" id="UP001156694"/>
    </source>
</evidence>